<dbReference type="Pfam" id="PF03876">
    <property type="entry name" value="SHS2_Rpb7-N"/>
    <property type="match status" value="1"/>
</dbReference>
<dbReference type="Gene3D" id="3.30.1490.120">
    <property type="entry name" value="RNA polymerase Rpb7-like, N-terminal domain"/>
    <property type="match status" value="1"/>
</dbReference>
<dbReference type="Pfam" id="PF08292">
    <property type="entry name" value="RNA_pol_Rbc25"/>
    <property type="match status" value="1"/>
</dbReference>
<dbReference type="GO" id="GO:0055029">
    <property type="term" value="C:nuclear DNA-directed RNA polymerase complex"/>
    <property type="evidence" value="ECO:0007669"/>
    <property type="project" value="UniProtKB-ARBA"/>
</dbReference>
<dbReference type="PANTHER" id="PTHR12709">
    <property type="entry name" value="DNA-DIRECTED RNA POLYMERASE II, III"/>
    <property type="match status" value="1"/>
</dbReference>
<dbReference type="PANTHER" id="PTHR12709:SF1">
    <property type="entry name" value="DNA-DIRECTED RNA POLYMERASE III SUBUNIT RPC8"/>
    <property type="match status" value="1"/>
</dbReference>
<evidence type="ECO:0000313" key="10">
    <source>
        <dbReference type="Proteomes" id="UP000503462"/>
    </source>
</evidence>
<keyword evidence="10" id="KW-1185">Reference proteome</keyword>
<dbReference type="InterPro" id="IPR012340">
    <property type="entry name" value="NA-bd_OB-fold"/>
</dbReference>
<evidence type="ECO:0000256" key="5">
    <source>
        <dbReference type="ARBA" id="ARBA00023242"/>
    </source>
</evidence>
<proteinExistence type="inferred from homology"/>
<dbReference type="EMBL" id="CP051140">
    <property type="protein sequence ID" value="QIW96878.1"/>
    <property type="molecule type" value="Genomic_DNA"/>
</dbReference>
<feature type="domain" description="RNA polymerase Rpb7-like N-terminal" evidence="7">
    <location>
        <begin position="9"/>
        <end position="64"/>
    </location>
</feature>
<protein>
    <recommendedName>
        <fullName evidence="6">DNA-directed RNA polymerase subunit</fullName>
    </recommendedName>
</protein>
<dbReference type="Gene3D" id="2.40.50.140">
    <property type="entry name" value="Nucleic acid-binding proteins"/>
    <property type="match status" value="1"/>
</dbReference>
<dbReference type="SUPFAM" id="SSF88798">
    <property type="entry name" value="N-terminal, heterodimerisation domain of RBP7 (RpoE)"/>
    <property type="match status" value="1"/>
</dbReference>
<dbReference type="FunFam" id="3.30.1490.120:FF:000001">
    <property type="entry name" value="DNA-directed RNA polymerase II subunit RPB7"/>
    <property type="match status" value="1"/>
</dbReference>
<evidence type="ECO:0000256" key="4">
    <source>
        <dbReference type="ARBA" id="ARBA00023163"/>
    </source>
</evidence>
<dbReference type="AlphaFoldDB" id="A0A6H0XQI6"/>
<evidence type="ECO:0000256" key="3">
    <source>
        <dbReference type="ARBA" id="ARBA00022478"/>
    </source>
</evidence>
<evidence type="ECO:0000256" key="1">
    <source>
        <dbReference type="ARBA" id="ARBA00004123"/>
    </source>
</evidence>
<comment type="function">
    <text evidence="6">DNA-dependent RNA polymerase which catalyzes the transcription of DNA into RNA using the four ribonucleoside triphosphates as substrates.</text>
</comment>
<gene>
    <name evidence="9" type="ORF">AMS68_002396</name>
</gene>
<dbReference type="InterPro" id="IPR036898">
    <property type="entry name" value="RNA_pol_Rpb7-like_N_sf"/>
</dbReference>
<name>A0A6H0XQI6_9PEZI</name>
<evidence type="ECO:0000259" key="8">
    <source>
        <dbReference type="Pfam" id="PF08292"/>
    </source>
</evidence>
<reference evidence="9 10" key="1">
    <citation type="journal article" date="2016" name="Sci. Rep.">
        <title>Peltaster fructicola genome reveals evolution from an invasive phytopathogen to an ectophytic parasite.</title>
        <authorList>
            <person name="Xu C."/>
            <person name="Chen H."/>
            <person name="Gleason M.L."/>
            <person name="Xu J.R."/>
            <person name="Liu H."/>
            <person name="Zhang R."/>
            <person name="Sun G."/>
        </authorList>
    </citation>
    <scope>NUCLEOTIDE SEQUENCE [LARGE SCALE GENOMIC DNA]</scope>
    <source>
        <strain evidence="9 10">LNHT1506</strain>
    </source>
</reference>
<dbReference type="Proteomes" id="UP000503462">
    <property type="component" value="Chromosome 2"/>
</dbReference>
<evidence type="ECO:0000259" key="7">
    <source>
        <dbReference type="Pfam" id="PF03876"/>
    </source>
</evidence>
<dbReference type="InterPro" id="IPR045113">
    <property type="entry name" value="Rpb7-like"/>
</dbReference>
<dbReference type="GO" id="GO:0005666">
    <property type="term" value="C:RNA polymerase III complex"/>
    <property type="evidence" value="ECO:0007669"/>
    <property type="project" value="TreeGrafter"/>
</dbReference>
<evidence type="ECO:0000256" key="2">
    <source>
        <dbReference type="ARBA" id="ARBA00009307"/>
    </source>
</evidence>
<comment type="similarity">
    <text evidence="2">Belongs to the eukaryotic RPB7/RPC8 RNA polymerase subunit family.</text>
</comment>
<dbReference type="InterPro" id="IPR013238">
    <property type="entry name" value="RNA_pol_III_Rbc25"/>
</dbReference>
<dbReference type="GO" id="GO:0006384">
    <property type="term" value="P:transcription initiation at RNA polymerase III promoter"/>
    <property type="evidence" value="ECO:0007669"/>
    <property type="project" value="TreeGrafter"/>
</dbReference>
<evidence type="ECO:0000313" key="9">
    <source>
        <dbReference type="EMBL" id="QIW96878.1"/>
    </source>
</evidence>
<sequence>MYVLVTLADVVEIKPHDFGKPSERAIEDWINDKYADKVLNEIGLCVGFHSLIKSSEGLIGHGDGLVSVNVDFRLIVFRPFKGEIIMGTITNCDPQDGIFMSTEFFDDIQVPPSVLPENTVFEPEQGVFIWKYKDEEDPEQVTEYYFDKAEKCLMRIEMEQWVENQVQQTQEEQLDLAEEQTRASNLQRAPYSIQASMMHAGTGPKIWWLDAEVNEDGDVQPEADAGEVVAA</sequence>
<organism evidence="9 10">
    <name type="scientific">Peltaster fructicola</name>
    <dbReference type="NCBI Taxonomy" id="286661"/>
    <lineage>
        <taxon>Eukaryota</taxon>
        <taxon>Fungi</taxon>
        <taxon>Dikarya</taxon>
        <taxon>Ascomycota</taxon>
        <taxon>Pezizomycotina</taxon>
        <taxon>Dothideomycetes</taxon>
        <taxon>Dothideomycetes incertae sedis</taxon>
        <taxon>Peltaster</taxon>
    </lineage>
</organism>
<feature type="domain" description="RNA polymerase III subunit Rpc25" evidence="8">
    <location>
        <begin position="83"/>
        <end position="208"/>
    </location>
</feature>
<keyword evidence="5 6" id="KW-0539">Nucleus</keyword>
<accession>A0A6H0XQI6</accession>
<keyword evidence="3 6" id="KW-0240">DNA-directed RNA polymerase</keyword>
<dbReference type="SUPFAM" id="SSF50249">
    <property type="entry name" value="Nucleic acid-binding proteins"/>
    <property type="match status" value="1"/>
</dbReference>
<dbReference type="CDD" id="cd04330">
    <property type="entry name" value="RNAP_III_Rpc25_N"/>
    <property type="match status" value="1"/>
</dbReference>
<comment type="subcellular location">
    <subcellularLocation>
        <location evidence="1 6">Nucleus</location>
    </subcellularLocation>
</comment>
<evidence type="ECO:0000256" key="6">
    <source>
        <dbReference type="RuleBase" id="RU369086"/>
    </source>
</evidence>
<dbReference type="OrthoDB" id="10256606at2759"/>
<dbReference type="InterPro" id="IPR005576">
    <property type="entry name" value="Rpb7-like_N"/>
</dbReference>
<keyword evidence="4 6" id="KW-0804">Transcription</keyword>